<evidence type="ECO:0000256" key="2">
    <source>
        <dbReference type="ARBA" id="ARBA00022980"/>
    </source>
</evidence>
<dbReference type="HOGENOM" id="CLU_2415764_0_0_1"/>
<dbReference type="STRING" id="36166.T1H1Y9"/>
<dbReference type="GO" id="GO:0003735">
    <property type="term" value="F:structural constituent of ribosome"/>
    <property type="evidence" value="ECO:0007669"/>
    <property type="project" value="InterPro"/>
</dbReference>
<evidence type="ECO:0000256" key="5">
    <source>
        <dbReference type="ARBA" id="ARBA00035334"/>
    </source>
</evidence>
<evidence type="ECO:0000313" key="7">
    <source>
        <dbReference type="EnsemblMetazoa" id="MESCA010214-PA"/>
    </source>
</evidence>
<dbReference type="GO" id="GO:0022625">
    <property type="term" value="C:cytosolic large ribosomal subunit"/>
    <property type="evidence" value="ECO:0007669"/>
    <property type="project" value="InterPro"/>
</dbReference>
<dbReference type="Proteomes" id="UP000015102">
    <property type="component" value="Unassembled WGS sequence"/>
</dbReference>
<protein>
    <recommendedName>
        <fullName evidence="4">Large ribosomal subunit protein uL29</fullName>
    </recommendedName>
    <alternativeName>
        <fullName evidence="5">60S ribosomal protein L35</fullName>
    </alternativeName>
</protein>
<dbReference type="NCBIfam" id="TIGR00012">
    <property type="entry name" value="L29"/>
    <property type="match status" value="1"/>
</dbReference>
<keyword evidence="3" id="KW-0687">Ribonucleoprotein</keyword>
<feature type="region of interest" description="Disordered" evidence="6">
    <location>
        <begin position="47"/>
        <end position="78"/>
    </location>
</feature>
<reference evidence="8" key="1">
    <citation type="submission" date="2013-02" db="EMBL/GenBank/DDBJ databases">
        <authorList>
            <person name="Hughes D."/>
        </authorList>
    </citation>
    <scope>NUCLEOTIDE SEQUENCE</scope>
    <source>
        <strain>Durham</strain>
        <strain evidence="8">NC isolate 2 -- Noor lab</strain>
    </source>
</reference>
<dbReference type="AlphaFoldDB" id="T1H1Y9"/>
<evidence type="ECO:0000256" key="4">
    <source>
        <dbReference type="ARBA" id="ARBA00035204"/>
    </source>
</evidence>
<sequence>MIQLSTELLSHRVAKVTGGAPSKLSKIPVVRKAIARKKYKPLDLRRKKTSAMRKALSTKDANRKTRRKSERGLSTYKGNTPLNLKISNWKAA</sequence>
<evidence type="ECO:0000313" key="8">
    <source>
        <dbReference type="Proteomes" id="UP000015102"/>
    </source>
</evidence>
<dbReference type="GO" id="GO:0003729">
    <property type="term" value="F:mRNA binding"/>
    <property type="evidence" value="ECO:0007669"/>
    <property type="project" value="TreeGrafter"/>
</dbReference>
<dbReference type="SUPFAM" id="SSF46561">
    <property type="entry name" value="Ribosomal protein L29 (L29p)"/>
    <property type="match status" value="1"/>
</dbReference>
<comment type="similarity">
    <text evidence="1">Belongs to the universal ribosomal protein uL29 family.</text>
</comment>
<keyword evidence="8" id="KW-1185">Reference proteome</keyword>
<evidence type="ECO:0000256" key="1">
    <source>
        <dbReference type="ARBA" id="ARBA00009254"/>
    </source>
</evidence>
<organism evidence="7 8">
    <name type="scientific">Megaselia scalaris</name>
    <name type="common">Humpbacked fly</name>
    <name type="synonym">Phora scalaris</name>
    <dbReference type="NCBI Taxonomy" id="36166"/>
    <lineage>
        <taxon>Eukaryota</taxon>
        <taxon>Metazoa</taxon>
        <taxon>Ecdysozoa</taxon>
        <taxon>Arthropoda</taxon>
        <taxon>Hexapoda</taxon>
        <taxon>Insecta</taxon>
        <taxon>Pterygota</taxon>
        <taxon>Neoptera</taxon>
        <taxon>Endopterygota</taxon>
        <taxon>Diptera</taxon>
        <taxon>Brachycera</taxon>
        <taxon>Muscomorpha</taxon>
        <taxon>Platypezoidea</taxon>
        <taxon>Phoridae</taxon>
        <taxon>Megaseliini</taxon>
        <taxon>Megaselia</taxon>
    </lineage>
</organism>
<dbReference type="InterPro" id="IPR001854">
    <property type="entry name" value="Ribosomal_uL29"/>
</dbReference>
<dbReference type="OMA" id="TRAMRHQ"/>
<dbReference type="InterPro" id="IPR045059">
    <property type="entry name" value="Ribosomal_uL29_euk"/>
</dbReference>
<dbReference type="EMBL" id="CAQQ02381278">
    <property type="status" value="NOT_ANNOTATED_CDS"/>
    <property type="molecule type" value="Genomic_DNA"/>
</dbReference>
<reference evidence="7" key="2">
    <citation type="submission" date="2015-06" db="UniProtKB">
        <authorList>
            <consortium name="EnsemblMetazoa"/>
        </authorList>
    </citation>
    <scope>IDENTIFICATION</scope>
</reference>
<dbReference type="Gene3D" id="1.10.287.310">
    <property type="match status" value="1"/>
</dbReference>
<dbReference type="InterPro" id="IPR036049">
    <property type="entry name" value="Ribosomal_uL29_sf"/>
</dbReference>
<name>T1H1Y9_MEGSC</name>
<evidence type="ECO:0000256" key="3">
    <source>
        <dbReference type="ARBA" id="ARBA00023274"/>
    </source>
</evidence>
<dbReference type="PANTHER" id="PTHR45722:SF2">
    <property type="entry name" value="LARGE RIBOSOMAL SUBUNIT PROTEIN UL29-RELATED"/>
    <property type="match status" value="1"/>
</dbReference>
<keyword evidence="2" id="KW-0689">Ribosomal protein</keyword>
<accession>T1H1Y9</accession>
<proteinExistence type="inferred from homology"/>
<dbReference type="Pfam" id="PF00831">
    <property type="entry name" value="Ribosomal_L29"/>
    <property type="match status" value="1"/>
</dbReference>
<dbReference type="GO" id="GO:0000463">
    <property type="term" value="P:maturation of LSU-rRNA from tricistronic rRNA transcript (SSU-rRNA, 5.8S rRNA, LSU-rRNA)"/>
    <property type="evidence" value="ECO:0007669"/>
    <property type="project" value="InterPro"/>
</dbReference>
<dbReference type="EnsemblMetazoa" id="MESCA010214-RA">
    <property type="protein sequence ID" value="MESCA010214-PA"/>
    <property type="gene ID" value="MESCA010214"/>
</dbReference>
<dbReference type="Gene3D" id="6.10.250.3450">
    <property type="match status" value="1"/>
</dbReference>
<dbReference type="PANTHER" id="PTHR45722">
    <property type="entry name" value="60S RIBOSOMAL PROTEIN L35"/>
    <property type="match status" value="1"/>
</dbReference>
<dbReference type="GO" id="GO:0006412">
    <property type="term" value="P:translation"/>
    <property type="evidence" value="ECO:0007669"/>
    <property type="project" value="InterPro"/>
</dbReference>
<evidence type="ECO:0000256" key="6">
    <source>
        <dbReference type="SAM" id="MobiDB-lite"/>
    </source>
</evidence>